<accession>A0ACB9PNJ1</accession>
<evidence type="ECO:0000313" key="2">
    <source>
        <dbReference type="Proteomes" id="UP000828941"/>
    </source>
</evidence>
<protein>
    <submittedName>
        <fullName evidence="1">Uncharacterized protein</fullName>
    </submittedName>
</protein>
<proteinExistence type="predicted"/>
<sequence length="387" mass="43046">MSNSLRHPHPSCKDQKQRACDYCGDSTALLYCRADSAKLCFSCDREVHSTNQLFSKHTRTLLCDACDASPATILCSTENTVICQNCDWETHNLALSSVHERRPLEGFTGCPSVTELLTIVGFEDLGKKALLLTHESDGRGCGGGDGTATCDGFLGFELEGFSDLLVWDAPAVVSLDDLIASSVSPHNYQAMEVPPLPKNRKAACGRHKEEIFSQLRELAKLEPNLNDEDVDLDPDTERLSNMQQLVPEQNVFSRDLATGFECDIEAGICPTFEAGDFRWHNHSSESAHEVVPPSTALNSEEIFVIDNHSISAVHNGGQPKSFNCKSLSATPKVSPYELTSQERDSAILRYKEKKKARRFDKHVRYESRKVRAESRTRIKGRFAKIEH</sequence>
<gene>
    <name evidence="1" type="ORF">L6164_010175</name>
</gene>
<evidence type="ECO:0000313" key="1">
    <source>
        <dbReference type="EMBL" id="KAI4349609.1"/>
    </source>
</evidence>
<dbReference type="Proteomes" id="UP000828941">
    <property type="component" value="Chromosome 4"/>
</dbReference>
<organism evidence="1 2">
    <name type="scientific">Bauhinia variegata</name>
    <name type="common">Purple orchid tree</name>
    <name type="synonym">Phanera variegata</name>
    <dbReference type="NCBI Taxonomy" id="167791"/>
    <lineage>
        <taxon>Eukaryota</taxon>
        <taxon>Viridiplantae</taxon>
        <taxon>Streptophyta</taxon>
        <taxon>Embryophyta</taxon>
        <taxon>Tracheophyta</taxon>
        <taxon>Spermatophyta</taxon>
        <taxon>Magnoliopsida</taxon>
        <taxon>eudicotyledons</taxon>
        <taxon>Gunneridae</taxon>
        <taxon>Pentapetalae</taxon>
        <taxon>rosids</taxon>
        <taxon>fabids</taxon>
        <taxon>Fabales</taxon>
        <taxon>Fabaceae</taxon>
        <taxon>Cercidoideae</taxon>
        <taxon>Cercideae</taxon>
        <taxon>Bauhiniinae</taxon>
        <taxon>Bauhinia</taxon>
    </lineage>
</organism>
<keyword evidence="2" id="KW-1185">Reference proteome</keyword>
<reference evidence="1 2" key="1">
    <citation type="journal article" date="2022" name="DNA Res.">
        <title>Chromosomal-level genome assembly of the orchid tree Bauhinia variegata (Leguminosae; Cercidoideae) supports the allotetraploid origin hypothesis of Bauhinia.</title>
        <authorList>
            <person name="Zhong Y."/>
            <person name="Chen Y."/>
            <person name="Zheng D."/>
            <person name="Pang J."/>
            <person name="Liu Y."/>
            <person name="Luo S."/>
            <person name="Meng S."/>
            <person name="Qian L."/>
            <person name="Wei D."/>
            <person name="Dai S."/>
            <person name="Zhou R."/>
        </authorList>
    </citation>
    <scope>NUCLEOTIDE SEQUENCE [LARGE SCALE GENOMIC DNA]</scope>
    <source>
        <strain evidence="1">BV-YZ2020</strain>
    </source>
</reference>
<name>A0ACB9PNJ1_BAUVA</name>
<comment type="caution">
    <text evidence="1">The sequence shown here is derived from an EMBL/GenBank/DDBJ whole genome shotgun (WGS) entry which is preliminary data.</text>
</comment>
<dbReference type="EMBL" id="CM039429">
    <property type="protein sequence ID" value="KAI4349609.1"/>
    <property type="molecule type" value="Genomic_DNA"/>
</dbReference>